<dbReference type="AlphaFoldDB" id="A0A0E4BXJ1"/>
<name>A0A0E4BXJ1_9BRAD</name>
<evidence type="ECO:0000313" key="2">
    <source>
        <dbReference type="Proteomes" id="UP000063308"/>
    </source>
</evidence>
<keyword evidence="1" id="KW-0614">Plasmid</keyword>
<gene>
    <name evidence="1" type="ORF">NK6_c_120</name>
</gene>
<dbReference type="RefSeq" id="WP_060913233.1">
    <property type="nucleotide sequence ID" value="NZ_JAFCKD010000126.1"/>
</dbReference>
<dbReference type="Proteomes" id="UP000063308">
    <property type="component" value="Plasmid pNK6c"/>
</dbReference>
<dbReference type="EMBL" id="AP014687">
    <property type="protein sequence ID" value="BAR63527.1"/>
    <property type="molecule type" value="Genomic_DNA"/>
</dbReference>
<protein>
    <recommendedName>
        <fullName evidence="3">Restriction endonuclease</fullName>
    </recommendedName>
</protein>
<accession>A0A0E4BXJ1</accession>
<reference evidence="1 2" key="1">
    <citation type="submission" date="2014-11" db="EMBL/GenBank/DDBJ databases">
        <title>Symbiosis island explosion on the genome of extra-slow-growing strains of soybean bradyrhizobia with massive insertion sequences.</title>
        <authorList>
            <person name="Iida T."/>
            <person name="Minamisawa K."/>
        </authorList>
    </citation>
    <scope>NUCLEOTIDE SEQUENCE [LARGE SCALE GENOMIC DNA]</scope>
    <source>
        <strain evidence="1 2">NK6</strain>
        <plasmid evidence="2">pNK6c DNA</plasmid>
    </source>
</reference>
<sequence>MSDQLPPRPGKTKAFDLLASVAAFAREHAIALNDRSLVERFIADAGPKLMEALADPTLIHGSRTERLFEATVLSLGRFRLLKTEDAGRVHAAGTFRAPDFRVVLDEGEQWLVEVKNVRIKEPFKQETRMSAAYLASLQAYADMVGTPLKLAIFWSLWNIWTVISPDRFRTQNGGLRVTMKDAVLANESERLGEVIIMTKPPLRLVLGAATDMPRSLSPEGLANFIIGSAKLFSGDVELTDPRDRKLAEVLLFYGEWSTEGPLAVTDGGEFAGVEFVATPEEPSDQGWDGIGWASRIFSRYYAAQTIDGDQVIQLHGEAAPEWFAPLSDWDFKNSKLPLLLGRVQAPDDQAACDPEPSV</sequence>
<geneLocation type="plasmid" evidence="2">
    <name>pNK6c DNA</name>
</geneLocation>
<evidence type="ECO:0008006" key="3">
    <source>
        <dbReference type="Google" id="ProtNLM"/>
    </source>
</evidence>
<evidence type="ECO:0000313" key="1">
    <source>
        <dbReference type="EMBL" id="BAR63527.1"/>
    </source>
</evidence>
<proteinExistence type="predicted"/>
<organism evidence="1 2">
    <name type="scientific">Bradyrhizobium diazoefficiens</name>
    <dbReference type="NCBI Taxonomy" id="1355477"/>
    <lineage>
        <taxon>Bacteria</taxon>
        <taxon>Pseudomonadati</taxon>
        <taxon>Pseudomonadota</taxon>
        <taxon>Alphaproteobacteria</taxon>
        <taxon>Hyphomicrobiales</taxon>
        <taxon>Nitrobacteraceae</taxon>
        <taxon>Bradyrhizobium</taxon>
    </lineage>
</organism>